<dbReference type="SMART" id="SM00471">
    <property type="entry name" value="HDc"/>
    <property type="match status" value="1"/>
</dbReference>
<dbReference type="InterPro" id="IPR026875">
    <property type="entry name" value="PHydrolase_assoc_dom"/>
</dbReference>
<proteinExistence type="predicted"/>
<evidence type="ECO:0000259" key="2">
    <source>
        <dbReference type="PROSITE" id="PS51831"/>
    </source>
</evidence>
<gene>
    <name evidence="3" type="ORF">SMC7_04330</name>
</gene>
<dbReference type="InterPro" id="IPR050135">
    <property type="entry name" value="dGTPase-like"/>
</dbReference>
<dbReference type="NCBIfam" id="NF002327">
    <property type="entry name" value="PRK01286.1-2"/>
    <property type="match status" value="1"/>
</dbReference>
<sequence length="368" mass="41333">MLPITNYRDREGRLLSQGAAFGIASKGRVLPESDDGIRSPFQKDRDRIIHASAFRRLQYKTQVFMAPKGDEIRTRLTHTLEVAQLSRSVSDALGLNEDLVEAIALGHDLGHAPFGHTGEAVLDVKLKEIDPSLGFEHARQSLRVVDSLERRERGHGEVLFGLNLTYETRNGIASHSKGLEEMSKLEDMLSPQTLEGQIVRLCDRVAYVNHDLDDAIHAGIIDTTDVPAMTVEALGSFYSQRLDTMVLDIIRSSSAAGEIVMSQPIQEAMDNLMLFLKDRVYVHSEPKREEGKARDLLSRIFDFCMQDVRRMEPYLREHPMTCESDDPAPMLRGNLQSTARIVTDYVASMTDRMALKVATDLVMPHIYV</sequence>
<dbReference type="Pfam" id="PF13286">
    <property type="entry name" value="HD_assoc"/>
    <property type="match status" value="1"/>
</dbReference>
<dbReference type="Proteomes" id="UP000266328">
    <property type="component" value="Unassembled WGS sequence"/>
</dbReference>
<dbReference type="PANTHER" id="PTHR11373">
    <property type="entry name" value="DEOXYNUCLEOSIDE TRIPHOSPHATE TRIPHOSPHOHYDROLASE"/>
    <property type="match status" value="1"/>
</dbReference>
<name>A0A398CU21_9BACT</name>
<organism evidence="3 4">
    <name type="scientific">Candidatus Cryosericum terrychapinii</name>
    <dbReference type="NCBI Taxonomy" id="2290919"/>
    <lineage>
        <taxon>Bacteria</taxon>
        <taxon>Pseudomonadati</taxon>
        <taxon>Caldisericota/Cryosericota group</taxon>
        <taxon>Candidatus Cryosericota</taxon>
        <taxon>Candidatus Cryosericia</taxon>
        <taxon>Candidatus Cryosericales</taxon>
        <taxon>Candidatus Cryosericaceae</taxon>
        <taxon>Candidatus Cryosericum</taxon>
    </lineage>
</organism>
<evidence type="ECO:0000313" key="3">
    <source>
        <dbReference type="EMBL" id="RIE06053.1"/>
    </source>
</evidence>
<dbReference type="EMBL" id="QXIS01000026">
    <property type="protein sequence ID" value="RIE06053.1"/>
    <property type="molecule type" value="Genomic_DNA"/>
</dbReference>
<dbReference type="PROSITE" id="PS51831">
    <property type="entry name" value="HD"/>
    <property type="match status" value="1"/>
</dbReference>
<dbReference type="NCBIfam" id="TIGR01353">
    <property type="entry name" value="dGTP_triPase"/>
    <property type="match status" value="1"/>
</dbReference>
<dbReference type="PANTHER" id="PTHR11373:SF43">
    <property type="entry name" value="DEOXYGUANOSINETRIPHOSPHATE TRIPHOSPHOHYDROLASE-LIKE PROTEIN"/>
    <property type="match status" value="1"/>
</dbReference>
<reference evidence="3 4" key="1">
    <citation type="submission" date="2018-09" db="EMBL/GenBank/DDBJ databases">
        <title>Discovery and Ecogenomic Context for Candidatus Cryosericales, a Global Caldiserica Order Active in Thawing Permafrost.</title>
        <authorList>
            <person name="Martinez M.A."/>
            <person name="Woodcroft B.J."/>
            <person name="Ignacio Espinoza J.C."/>
            <person name="Zayed A."/>
            <person name="Singleton C.M."/>
            <person name="Boyd J."/>
            <person name="Li Y.-F."/>
            <person name="Purvine S."/>
            <person name="Maughan H."/>
            <person name="Hodgkins S.B."/>
            <person name="Anderson D."/>
            <person name="Sederholm M."/>
            <person name="Temperton B."/>
            <person name="Saleska S.R."/>
            <person name="Tyson G.W."/>
            <person name="Rich V.I."/>
        </authorList>
    </citation>
    <scope>NUCLEOTIDE SEQUENCE [LARGE SCALE GENOMIC DNA]</scope>
    <source>
        <strain evidence="3 4">SMC7</strain>
    </source>
</reference>
<dbReference type="AlphaFoldDB" id="A0A398CU21"/>
<comment type="caution">
    <text evidence="3">The sequence shown here is derived from an EMBL/GenBank/DDBJ whole genome shotgun (WGS) entry which is preliminary data.</text>
</comment>
<dbReference type="GO" id="GO:0006203">
    <property type="term" value="P:dGTP catabolic process"/>
    <property type="evidence" value="ECO:0007669"/>
    <property type="project" value="TreeGrafter"/>
</dbReference>
<dbReference type="GO" id="GO:0008832">
    <property type="term" value="F:dGTPase activity"/>
    <property type="evidence" value="ECO:0007669"/>
    <property type="project" value="TreeGrafter"/>
</dbReference>
<feature type="domain" description="HD" evidence="2">
    <location>
        <begin position="75"/>
        <end position="208"/>
    </location>
</feature>
<dbReference type="Gene3D" id="1.10.3210.10">
    <property type="entry name" value="Hypothetical protein af1432"/>
    <property type="match status" value="1"/>
</dbReference>
<keyword evidence="1 3" id="KW-0378">Hydrolase</keyword>
<protein>
    <submittedName>
        <fullName evidence="3">Deoxyguanosinetriphosphate triphosphohydrolase</fullName>
    </submittedName>
</protein>
<dbReference type="InterPro" id="IPR006674">
    <property type="entry name" value="HD_domain"/>
</dbReference>
<dbReference type="CDD" id="cd00077">
    <property type="entry name" value="HDc"/>
    <property type="match status" value="1"/>
</dbReference>
<dbReference type="RefSeq" id="WP_119089124.1">
    <property type="nucleotide sequence ID" value="NZ_QXIS01000026.1"/>
</dbReference>
<dbReference type="SUPFAM" id="SSF109604">
    <property type="entry name" value="HD-domain/PDEase-like"/>
    <property type="match status" value="1"/>
</dbReference>
<evidence type="ECO:0000313" key="4">
    <source>
        <dbReference type="Proteomes" id="UP000266328"/>
    </source>
</evidence>
<evidence type="ECO:0000256" key="1">
    <source>
        <dbReference type="ARBA" id="ARBA00022801"/>
    </source>
</evidence>
<accession>A0A398CU21</accession>
<dbReference type="InterPro" id="IPR003607">
    <property type="entry name" value="HD/PDEase_dom"/>
</dbReference>
<dbReference type="InterPro" id="IPR006261">
    <property type="entry name" value="dGTPase"/>
</dbReference>
<keyword evidence="4" id="KW-1185">Reference proteome</keyword>
<dbReference type="OrthoDB" id="9803619at2"/>
<dbReference type="Pfam" id="PF01966">
    <property type="entry name" value="HD"/>
    <property type="match status" value="1"/>
</dbReference>